<evidence type="ECO:0000256" key="1">
    <source>
        <dbReference type="SAM" id="MobiDB-lite"/>
    </source>
</evidence>
<protein>
    <submittedName>
        <fullName evidence="2">Uncharacterized protein</fullName>
    </submittedName>
</protein>
<evidence type="ECO:0000313" key="3">
    <source>
        <dbReference type="Proteomes" id="UP000256661"/>
    </source>
</evidence>
<feature type="region of interest" description="Disordered" evidence="1">
    <location>
        <begin position="356"/>
        <end position="400"/>
    </location>
</feature>
<comment type="caution">
    <text evidence="2">The sequence shown here is derived from an EMBL/GenBank/DDBJ whole genome shotgun (WGS) entry which is preliminary data.</text>
</comment>
<dbReference type="RefSeq" id="WP_147312499.1">
    <property type="nucleotide sequence ID" value="NZ_QTTT01000001.1"/>
</dbReference>
<feature type="compositionally biased region" description="Basic and acidic residues" evidence="1">
    <location>
        <begin position="1"/>
        <end position="13"/>
    </location>
</feature>
<dbReference type="OrthoDB" id="3211423at2"/>
<feature type="region of interest" description="Disordered" evidence="1">
    <location>
        <begin position="1"/>
        <end position="24"/>
    </location>
</feature>
<feature type="compositionally biased region" description="Basic and acidic residues" evidence="1">
    <location>
        <begin position="380"/>
        <end position="392"/>
    </location>
</feature>
<dbReference type="Proteomes" id="UP000256661">
    <property type="component" value="Unassembled WGS sequence"/>
</dbReference>
<sequence length="422" mass="45665">MSPRRQPADELQPRRATAPGPAASEPCALLDRDLAAQAWARITVPHIAQRRVMRRSPDGGLNFPRSSRSGYRYEVALRAALPDRPATVPTADARTGLGRLLVLDLDASRAPPWAAADRAAHVAAVAERIVALIAECGGRALVDVSPSGGRHVYVLWAAPRPHAESRRLVRAFARRFAVVDTSPMETSDGQIRGPGAPHRSQGGRLTGYMTLTCGVREAEEICAQPCGPQVWARLHDEFAAELAALDAPALEARHRDAPAAPLDERCEPFCARPGGRTRLRADLEETARTGRVDSARYPSRSEARQAVLASAAARGWRLEQVRGELAAGGAWTAIANWWRDDALLRAEWTKAIAHTTRVTGHARPPAPIAENPARTTVGNRVREGDTSGRHDTPPSPTVRTFVSRSPLCDLSFRGIKPPALTK</sequence>
<gene>
    <name evidence="2" type="ORF">DFJ69_6185</name>
</gene>
<name>A0A3D9SXP8_9ACTN</name>
<dbReference type="EMBL" id="QTTT01000001">
    <property type="protein sequence ID" value="REF00629.1"/>
    <property type="molecule type" value="Genomic_DNA"/>
</dbReference>
<proteinExistence type="predicted"/>
<reference evidence="2 3" key="1">
    <citation type="submission" date="2018-08" db="EMBL/GenBank/DDBJ databases">
        <title>Sequencing the genomes of 1000 actinobacteria strains.</title>
        <authorList>
            <person name="Klenk H.-P."/>
        </authorList>
    </citation>
    <scope>NUCLEOTIDE SEQUENCE [LARGE SCALE GENOMIC DNA]</scope>
    <source>
        <strain evidence="2 3">DSM 43927</strain>
    </source>
</reference>
<feature type="region of interest" description="Disordered" evidence="1">
    <location>
        <begin position="184"/>
        <end position="203"/>
    </location>
</feature>
<organism evidence="2 3">
    <name type="scientific">Thermomonospora umbrina</name>
    <dbReference type="NCBI Taxonomy" id="111806"/>
    <lineage>
        <taxon>Bacteria</taxon>
        <taxon>Bacillati</taxon>
        <taxon>Actinomycetota</taxon>
        <taxon>Actinomycetes</taxon>
        <taxon>Streptosporangiales</taxon>
        <taxon>Thermomonosporaceae</taxon>
        <taxon>Thermomonospora</taxon>
    </lineage>
</organism>
<evidence type="ECO:0000313" key="2">
    <source>
        <dbReference type="EMBL" id="REF00629.1"/>
    </source>
</evidence>
<keyword evidence="3" id="KW-1185">Reference proteome</keyword>
<accession>A0A3D9SXP8</accession>
<dbReference type="AlphaFoldDB" id="A0A3D9SXP8"/>